<sequence>MSLITRLHRSPAPEPTSAADRDRSARRRLPIRTGLAGLLVFAVLAVPDNPDAFASLRQALISLLRLPLEGILGAAVLLATPARARRTVAIALGAALGVLGILKVINAGFREVLGRRFNPVLDWSLLGDGYNYLVETSSRAAAIGAVIGIVVVSVAAVAVIAVAVRHLAGVTARHHRPARRAVAALVPVWAVLALLSGHTVVGVPRSSDNVAVLVRNTVLGVPTALADRAKFAELAQADAFRNVPADQLLGGLRGHDVVIGVVESYGRTALQDEPMASIVGPALADRQRQLTEAGFSARSAFLTSSTYGGSSWLAHATFQSGVWIDNPDRYRQLVSGDRLTLTKAFQTAGWDTVGIEPGNTKAWPEAEFYGYDRVWDARNLGYQGPRFGWSRIPDQFTLGAFQKHAFAGRQKPMMAEVSLTSSHTPWPPTPPLVDWNTLGDGTIYGPIAQAGEQSERAGAPVQVRFAESVVYSIDSLLSWARTYADDDLVLIVFGDHQPNARVSGKGSDHDVPISIIAKDPSVFDKIADWKWHEGLKPGADAPLWKMDAFRDRFLTAFGTPGGAAR</sequence>
<evidence type="ECO:0000313" key="4">
    <source>
        <dbReference type="Proteomes" id="UP001241758"/>
    </source>
</evidence>
<feature type="region of interest" description="Disordered" evidence="1">
    <location>
        <begin position="1"/>
        <end position="24"/>
    </location>
</feature>
<keyword evidence="2" id="KW-1133">Transmembrane helix</keyword>
<organism evidence="3 4">
    <name type="scientific">Actinoplanes sandaracinus</name>
    <dbReference type="NCBI Taxonomy" id="3045177"/>
    <lineage>
        <taxon>Bacteria</taxon>
        <taxon>Bacillati</taxon>
        <taxon>Actinomycetota</taxon>
        <taxon>Actinomycetes</taxon>
        <taxon>Micromonosporales</taxon>
        <taxon>Micromonosporaceae</taxon>
        <taxon>Actinoplanes</taxon>
    </lineage>
</organism>
<gene>
    <name evidence="3" type="ORF">QLQ12_24085</name>
</gene>
<dbReference type="Proteomes" id="UP001241758">
    <property type="component" value="Unassembled WGS sequence"/>
</dbReference>
<keyword evidence="4" id="KW-1185">Reference proteome</keyword>
<feature type="transmembrane region" description="Helical" evidence="2">
    <location>
        <begin position="180"/>
        <end position="201"/>
    </location>
</feature>
<evidence type="ECO:0000313" key="3">
    <source>
        <dbReference type="EMBL" id="MDI6101705.1"/>
    </source>
</evidence>
<dbReference type="Gene3D" id="3.40.720.10">
    <property type="entry name" value="Alkaline Phosphatase, subunit A"/>
    <property type="match status" value="1"/>
</dbReference>
<evidence type="ECO:0000256" key="1">
    <source>
        <dbReference type="SAM" id="MobiDB-lite"/>
    </source>
</evidence>
<reference evidence="3 4" key="1">
    <citation type="submission" date="2023-05" db="EMBL/GenBank/DDBJ databases">
        <title>Actinoplanes sp. NEAU-A12 genome sequencing.</title>
        <authorList>
            <person name="Wang Z.-S."/>
        </authorList>
    </citation>
    <scope>NUCLEOTIDE SEQUENCE [LARGE SCALE GENOMIC DNA]</scope>
    <source>
        <strain evidence="3 4">NEAU-A12</strain>
    </source>
</reference>
<accession>A0ABT6WPZ0</accession>
<dbReference type="RefSeq" id="WP_282762689.1">
    <property type="nucleotide sequence ID" value="NZ_JASCTH010000016.1"/>
</dbReference>
<feature type="transmembrane region" description="Helical" evidence="2">
    <location>
        <begin position="87"/>
        <end position="109"/>
    </location>
</feature>
<feature type="transmembrane region" description="Helical" evidence="2">
    <location>
        <begin position="29"/>
        <end position="47"/>
    </location>
</feature>
<evidence type="ECO:0000256" key="2">
    <source>
        <dbReference type="SAM" id="Phobius"/>
    </source>
</evidence>
<feature type="transmembrane region" description="Helical" evidence="2">
    <location>
        <begin position="140"/>
        <end position="168"/>
    </location>
</feature>
<protein>
    <submittedName>
        <fullName evidence="3">Sulfatase</fullName>
    </submittedName>
</protein>
<dbReference type="EMBL" id="JASCTH010000016">
    <property type="protein sequence ID" value="MDI6101705.1"/>
    <property type="molecule type" value="Genomic_DNA"/>
</dbReference>
<proteinExistence type="predicted"/>
<comment type="caution">
    <text evidence="3">The sequence shown here is derived from an EMBL/GenBank/DDBJ whole genome shotgun (WGS) entry which is preliminary data.</text>
</comment>
<name>A0ABT6WPZ0_9ACTN</name>
<keyword evidence="2" id="KW-0812">Transmembrane</keyword>
<dbReference type="SUPFAM" id="SSF53649">
    <property type="entry name" value="Alkaline phosphatase-like"/>
    <property type="match status" value="1"/>
</dbReference>
<feature type="transmembrane region" description="Helical" evidence="2">
    <location>
        <begin position="59"/>
        <end position="80"/>
    </location>
</feature>
<keyword evidence="2" id="KW-0472">Membrane</keyword>
<dbReference type="InterPro" id="IPR017850">
    <property type="entry name" value="Alkaline_phosphatase_core_sf"/>
</dbReference>